<comment type="similarity">
    <text evidence="2">Belongs to the phospholipase D family.</text>
</comment>
<keyword evidence="14" id="KW-1185">Reference proteome</keyword>
<feature type="compositionally biased region" description="Basic residues" evidence="11">
    <location>
        <begin position="510"/>
        <end position="525"/>
    </location>
</feature>
<feature type="compositionally biased region" description="Low complexity" evidence="11">
    <location>
        <begin position="1428"/>
        <end position="1453"/>
    </location>
</feature>
<evidence type="ECO:0000313" key="13">
    <source>
        <dbReference type="EMBL" id="KAK3054653.1"/>
    </source>
</evidence>
<dbReference type="Pfam" id="PF13091">
    <property type="entry name" value="PLDc_2"/>
    <property type="match status" value="1"/>
</dbReference>
<evidence type="ECO:0000256" key="1">
    <source>
        <dbReference type="ARBA" id="ARBA00000798"/>
    </source>
</evidence>
<feature type="compositionally biased region" description="Acidic residues" evidence="11">
    <location>
        <begin position="210"/>
        <end position="223"/>
    </location>
</feature>
<feature type="compositionally biased region" description="Polar residues" evidence="11">
    <location>
        <begin position="170"/>
        <end position="197"/>
    </location>
</feature>
<evidence type="ECO:0000256" key="7">
    <source>
        <dbReference type="ARBA" id="ARBA00023098"/>
    </source>
</evidence>
<feature type="region of interest" description="Disordered" evidence="11">
    <location>
        <begin position="1"/>
        <end position="309"/>
    </location>
</feature>
<feature type="compositionally biased region" description="Polar residues" evidence="11">
    <location>
        <begin position="42"/>
        <end position="58"/>
    </location>
</feature>
<feature type="compositionally biased region" description="Polar residues" evidence="11">
    <location>
        <begin position="13"/>
        <end position="33"/>
    </location>
</feature>
<feature type="region of interest" description="Disordered" evidence="11">
    <location>
        <begin position="1668"/>
        <end position="1701"/>
    </location>
</feature>
<evidence type="ECO:0000256" key="10">
    <source>
        <dbReference type="ARBA" id="ARBA00079280"/>
    </source>
</evidence>
<keyword evidence="4" id="KW-0677">Repeat</keyword>
<comment type="caution">
    <text evidence="13">The sequence shown here is derived from an EMBL/GenBank/DDBJ whole genome shotgun (WGS) entry which is preliminary data.</text>
</comment>
<dbReference type="SUPFAM" id="SSF56024">
    <property type="entry name" value="Phospholipase D/nuclease"/>
    <property type="match status" value="2"/>
</dbReference>
<keyword evidence="5 13" id="KW-0378">Hydrolase</keyword>
<feature type="compositionally biased region" description="Basic and acidic residues" evidence="11">
    <location>
        <begin position="1458"/>
        <end position="1471"/>
    </location>
</feature>
<dbReference type="SMART" id="SM00155">
    <property type="entry name" value="PLDc"/>
    <property type="match status" value="2"/>
</dbReference>
<dbReference type="FunFam" id="3.30.870.10:FF:000011">
    <property type="entry name" value="Phospholipase"/>
    <property type="match status" value="1"/>
</dbReference>
<feature type="compositionally biased region" description="Basic and acidic residues" evidence="11">
    <location>
        <begin position="1"/>
        <end position="10"/>
    </location>
</feature>
<feature type="compositionally biased region" description="Polar residues" evidence="11">
    <location>
        <begin position="1829"/>
        <end position="1854"/>
    </location>
</feature>
<dbReference type="Gene3D" id="3.30.870.10">
    <property type="entry name" value="Endonuclease Chain A"/>
    <property type="match status" value="2"/>
</dbReference>
<accession>A0AAJ0DIE9</accession>
<feature type="region of interest" description="Disordered" evidence="11">
    <location>
        <begin position="549"/>
        <end position="570"/>
    </location>
</feature>
<proteinExistence type="inferred from homology"/>
<feature type="compositionally biased region" description="Basic and acidic residues" evidence="11">
    <location>
        <begin position="1732"/>
        <end position="1760"/>
    </location>
</feature>
<dbReference type="InterPro" id="IPR015679">
    <property type="entry name" value="PLipase_D_fam"/>
</dbReference>
<dbReference type="EMBL" id="JAWDJX010000011">
    <property type="protein sequence ID" value="KAK3054653.1"/>
    <property type="molecule type" value="Genomic_DNA"/>
</dbReference>
<protein>
    <recommendedName>
        <fullName evidence="9">Phospholipase D1</fullName>
        <ecNumber evidence="3">3.1.4.4</ecNumber>
    </recommendedName>
    <alternativeName>
        <fullName evidence="8">Choline phosphatase 1</fullName>
    </alternativeName>
    <alternativeName>
        <fullName evidence="10">Phosphatidylcholine-hydrolyzing phospholipase D1</fullName>
    </alternativeName>
</protein>
<gene>
    <name evidence="13" type="primary">SPO14</name>
    <name evidence="13" type="ORF">LTR09_004382</name>
</gene>
<evidence type="ECO:0000256" key="5">
    <source>
        <dbReference type="ARBA" id="ARBA00022801"/>
    </source>
</evidence>
<feature type="domain" description="PLD phosphodiesterase" evidence="12">
    <location>
        <begin position="979"/>
        <end position="1006"/>
    </location>
</feature>
<dbReference type="PANTHER" id="PTHR18896">
    <property type="entry name" value="PHOSPHOLIPASE D"/>
    <property type="match status" value="1"/>
</dbReference>
<dbReference type="CDD" id="cd09138">
    <property type="entry name" value="PLDc_vPLD1_2_yPLD_like_1"/>
    <property type="match status" value="1"/>
</dbReference>
<keyword evidence="6" id="KW-0442">Lipid degradation</keyword>
<dbReference type="Proteomes" id="UP001271007">
    <property type="component" value="Unassembled WGS sequence"/>
</dbReference>
<name>A0AAJ0DIE9_9PEZI</name>
<evidence type="ECO:0000256" key="6">
    <source>
        <dbReference type="ARBA" id="ARBA00022963"/>
    </source>
</evidence>
<feature type="region of interest" description="Disordered" evidence="11">
    <location>
        <begin position="1729"/>
        <end position="1875"/>
    </location>
</feature>
<evidence type="ECO:0000256" key="2">
    <source>
        <dbReference type="ARBA" id="ARBA00008664"/>
    </source>
</evidence>
<evidence type="ECO:0000256" key="11">
    <source>
        <dbReference type="SAM" id="MobiDB-lite"/>
    </source>
</evidence>
<comment type="catalytic activity">
    <reaction evidence="1">
        <text>a 1,2-diacyl-sn-glycero-3-phosphocholine + H2O = a 1,2-diacyl-sn-glycero-3-phosphate + choline + H(+)</text>
        <dbReference type="Rhea" id="RHEA:14445"/>
        <dbReference type="ChEBI" id="CHEBI:15354"/>
        <dbReference type="ChEBI" id="CHEBI:15377"/>
        <dbReference type="ChEBI" id="CHEBI:15378"/>
        <dbReference type="ChEBI" id="CHEBI:57643"/>
        <dbReference type="ChEBI" id="CHEBI:58608"/>
        <dbReference type="EC" id="3.1.4.4"/>
    </reaction>
</comment>
<dbReference type="GO" id="GO:0009395">
    <property type="term" value="P:phospholipid catabolic process"/>
    <property type="evidence" value="ECO:0007669"/>
    <property type="project" value="TreeGrafter"/>
</dbReference>
<dbReference type="CDD" id="cd01254">
    <property type="entry name" value="PH_PLD"/>
    <property type="match status" value="1"/>
</dbReference>
<keyword evidence="7" id="KW-0443">Lipid metabolism</keyword>
<evidence type="ECO:0000259" key="12">
    <source>
        <dbReference type="PROSITE" id="PS50035"/>
    </source>
</evidence>
<feature type="region of interest" description="Disordered" evidence="11">
    <location>
        <begin position="1403"/>
        <end position="1471"/>
    </location>
</feature>
<evidence type="ECO:0000313" key="14">
    <source>
        <dbReference type="Proteomes" id="UP001271007"/>
    </source>
</evidence>
<dbReference type="CDD" id="cd09141">
    <property type="entry name" value="PLDc_vPLD1_2_yPLD_like_2"/>
    <property type="match status" value="1"/>
</dbReference>
<dbReference type="PANTHER" id="PTHR18896:SF76">
    <property type="entry name" value="PHOSPHOLIPASE"/>
    <property type="match status" value="1"/>
</dbReference>
<dbReference type="InterPro" id="IPR025202">
    <property type="entry name" value="PLD-like_dom"/>
</dbReference>
<sequence length="1926" mass="216331">MEVEVMDREGSVSPGSQSREVSPHSTPTASTQDGGLVKKSNGYVQSPLRSSQRVNSTITERDLPDVPEHDIGGADYPTSGRTASDGMSPYFANGLSSGEVSPQRAGRRTLGTATPPERKSVQFARGILEEEPSPLAKTTTWGTEDGANDETPMKERQGSFFGKLRAYAASSGSSGHVRYPSSTAGPASPNVALSSQSERSEPSYPPVVSEEADATEEEEESERDLEHENGTAIKSRKRQKSRRPRIDTSESNPSTQKHGRFESRFASFMREQGGSNDGHKSGSGLRRRNTLSAHESVSDRDNNAGLSEDEGKDRIRTAWRRGIEGARGLSYATRKPNENQSPDTRRPGHLRRITGMAGGITSGDGAPPSPFRAKVDRQTTSSAQKWRQVKAGLKMLGQRRRDERMRVDHQKSAQLMAELLAGAPAALVFASMFQRDENDHRKIPVLLEQLKIRIGDSGIRKENSGDRHLVFKIDLEYGNGAARLQWTIWRTLQDFVNLHAKYSAQSAKDKIKHPRSGGEKKRTRMPRFPRSAFPFARNWRGLFDNLVDEESDEEHEHEHEPEVQIPTTPGAAITPGILGMDALEGLPESPITPGAYPFTPGLGPAPMTPGVFGAQTPGVGPSSGMKHKRRKSSIFTPGVLRRSSTAEFGPLPENPEDLDTRQRELYQKRQRRKLETYLQQMIRWLIFRADSTRLCKFLELSALAIRLSAEGGFQGKQGLLTIASRRQRELRHRPLAPKAIIERHKPRWFLIRHSYIVCVDGPESLNPYDVFLVDSDFRTEKEKRKITEQKTPGTMAKVAMEKSGDAIVHVPGRKGQHLIRLYNSERKLKLIARTERQYMQFQESLNLMMDATVWSKKQRFASYAPVRNNVWCRWLVDGRDHMWQVSRAIDNAKDFVYIHDWWLSPELYMRRPAAISQKWRLDRLLQRKAQEGVKIFVIVYRNIESAIPIDSEYTKWSLLDLHENICIQRSPNQFRQNQFFWAHHEKLVVVDNMMAFVGGVDLCFGRWDDPCHSLTDDKLTGFELNHEGPRDSEHCQVWPGKDYSNPRVQDFYALDRPYEEMYDRTKVPRMPWHDIAMQLVGQPARDVGRHFVQRWNYILRSRIPSRPTPILIPPPEYEQLELDNLGMTGSCQVQILRSCSSWSIGTPGKTEHSIMNAYCHLIQTSQHFVYIENQFFITSCVVEGATIHNKIGDALVERIIRAHEEGEDWGACIIIPLMPGFQNSVDSQDGTSIRLIMQCQFRSICRGETSIFGRLREMGIHPEDYIRFYALRQWGKIGPRKCLTTEQLYIHAKCMVVDDRSVIIGSANINERSMLGSRDSEVAAIVTDMRMIPSFMGGEAFEVGEFAHTLRKRLMREHLGIDVDAVYRREQATREREEQDAEMARIYRAEFTKSQEAVDYFSAAASSPPQAPTKPLAASHKMDHKVDASSSSGGNASNGLDGTTRGGSTTSLGVQPAADRRETAIQKKEHEHDLDVDGFGFDNMRALVDAGDVALTDTFVDAHGREVLLKKDAPDAERVRSMEEQENTKQVLQEEQKKLEEMPSILPPYLTERTDTHALGLAPRHQLPELPVIDDTDIGGPALTRGDSSLPSRGKFVNPLFHTLRRPEVNEDCMTDPLVSTFYYDIWHAVAENNTKIYRAVFRCMPDSEVTDWRTYEQFNTYNERFMQSQGLGQSTPKSPKDAPDKSGPPGSGGTEAASTLSEAAGKIADSIASPDASGRARSKSVFSGLVDKLRPGSKAEEPTHVEQMHEDEKANEVRTARSSPTSGASDVPTAVPSPLPAPMDGNEAQKQADQAEQSEAQRPTSDQIDEKQAVKEEDFAGAEGRKTVQYSENTSSKDVNNASETTATQSNTNTSGSLKRRRRGTTKSSGRPHVEEVMGREEAEALLNLIQGHLVLWPYDWLEKEERGGNWLYNIDQLAPLEIYD</sequence>
<feature type="domain" description="PLD phosphodiesterase" evidence="12">
    <location>
        <begin position="1286"/>
        <end position="1313"/>
    </location>
</feature>
<evidence type="ECO:0000256" key="3">
    <source>
        <dbReference type="ARBA" id="ARBA00012027"/>
    </source>
</evidence>
<feature type="compositionally biased region" description="Basic residues" evidence="11">
    <location>
        <begin position="234"/>
        <end position="243"/>
    </location>
</feature>
<evidence type="ECO:0000256" key="9">
    <source>
        <dbReference type="ARBA" id="ARBA00074658"/>
    </source>
</evidence>
<feature type="region of interest" description="Disordered" evidence="11">
    <location>
        <begin position="506"/>
        <end position="525"/>
    </location>
</feature>
<evidence type="ECO:0000256" key="4">
    <source>
        <dbReference type="ARBA" id="ARBA00022737"/>
    </source>
</evidence>
<feature type="compositionally biased region" description="Basic and acidic residues" evidence="11">
    <location>
        <begin position="1809"/>
        <end position="1827"/>
    </location>
</feature>
<dbReference type="InterPro" id="IPR001736">
    <property type="entry name" value="PLipase_D/transphosphatidylase"/>
</dbReference>
<feature type="compositionally biased region" description="Polar residues" evidence="11">
    <location>
        <begin position="1789"/>
        <end position="1807"/>
    </location>
</feature>
<organism evidence="13 14">
    <name type="scientific">Extremus antarcticus</name>
    <dbReference type="NCBI Taxonomy" id="702011"/>
    <lineage>
        <taxon>Eukaryota</taxon>
        <taxon>Fungi</taxon>
        <taxon>Dikarya</taxon>
        <taxon>Ascomycota</taxon>
        <taxon>Pezizomycotina</taxon>
        <taxon>Dothideomycetes</taxon>
        <taxon>Dothideomycetidae</taxon>
        <taxon>Mycosphaerellales</taxon>
        <taxon>Extremaceae</taxon>
        <taxon>Extremus</taxon>
    </lineage>
</organism>
<dbReference type="GO" id="GO:0004630">
    <property type="term" value="F:phospholipase D activity"/>
    <property type="evidence" value="ECO:0007669"/>
    <property type="project" value="UniProtKB-EC"/>
</dbReference>
<dbReference type="EC" id="3.1.4.4" evidence="3"/>
<feature type="region of interest" description="Disordered" evidence="11">
    <location>
        <begin position="327"/>
        <end position="385"/>
    </location>
</feature>
<feature type="compositionally biased region" description="Basic and acidic residues" evidence="11">
    <location>
        <begin position="59"/>
        <end position="72"/>
    </location>
</feature>
<reference evidence="13" key="1">
    <citation type="submission" date="2023-04" db="EMBL/GenBank/DDBJ databases">
        <title>Black Yeasts Isolated from many extreme environments.</title>
        <authorList>
            <person name="Coleine C."/>
            <person name="Stajich J.E."/>
            <person name="Selbmann L."/>
        </authorList>
    </citation>
    <scope>NUCLEOTIDE SEQUENCE</scope>
    <source>
        <strain evidence="13">CCFEE 5312</strain>
    </source>
</reference>
<feature type="compositionally biased region" description="Polar residues" evidence="11">
    <location>
        <begin position="1668"/>
        <end position="1678"/>
    </location>
</feature>
<evidence type="ECO:0000256" key="8">
    <source>
        <dbReference type="ARBA" id="ARBA00042228"/>
    </source>
</evidence>
<dbReference type="PROSITE" id="PS50035">
    <property type="entry name" value="PLD"/>
    <property type="match status" value="2"/>
</dbReference>
<dbReference type="Pfam" id="PF00614">
    <property type="entry name" value="PLDc"/>
    <property type="match status" value="1"/>
</dbReference>